<evidence type="ECO:0000313" key="2">
    <source>
        <dbReference type="EMBL" id="APT93420.1"/>
    </source>
</evidence>
<evidence type="ECO:0000313" key="3">
    <source>
        <dbReference type="Proteomes" id="UP000185491"/>
    </source>
</evidence>
<sequence length="93" mass="9975">MRTTQPKKHTAGAFDIRNVIGALVVIYGVILVLAAFALDPGVNPATGAPKNAMENFWAGLVMILVAAAFFAWAKLRPVVVDESKIDESKLEAH</sequence>
<gene>
    <name evidence="2" type="ORF">CPHO_11555</name>
</gene>
<dbReference type="RefSeq" id="WP_075735989.1">
    <property type="nucleotide sequence ID" value="NZ_CP009249.1"/>
</dbReference>
<dbReference type="AlphaFoldDB" id="A0A1L7D5N0"/>
<dbReference type="OrthoDB" id="5196985at2"/>
<name>A0A1L7D5N0_9CORY</name>
<feature type="transmembrane region" description="Helical" evidence="1">
    <location>
        <begin position="57"/>
        <end position="75"/>
    </location>
</feature>
<keyword evidence="1" id="KW-0812">Transmembrane</keyword>
<dbReference type="STRING" id="161895.CPHO_11555"/>
<accession>A0A1L7D5N0</accession>
<dbReference type="EMBL" id="CP009249">
    <property type="protein sequence ID" value="APT93420.1"/>
    <property type="molecule type" value="Genomic_DNA"/>
</dbReference>
<reference evidence="2 3" key="1">
    <citation type="submission" date="2014-08" db="EMBL/GenBank/DDBJ databases">
        <title>Complete genome sequence of Corynebacterium phocae M408/89/1(T)(=DSM 44612(T)), isolated from the common seal (Phoca vitulina).</title>
        <authorList>
            <person name="Ruckert C."/>
            <person name="Albersmeier A."/>
            <person name="Winkler A."/>
            <person name="Kalinowski J."/>
        </authorList>
    </citation>
    <scope>NUCLEOTIDE SEQUENCE [LARGE SCALE GENOMIC DNA]</scope>
    <source>
        <strain evidence="2 3">M408/89/1</strain>
    </source>
</reference>
<keyword evidence="1" id="KW-0472">Membrane</keyword>
<dbReference type="Proteomes" id="UP000185491">
    <property type="component" value="Chromosome"/>
</dbReference>
<keyword evidence="1" id="KW-1133">Transmembrane helix</keyword>
<evidence type="ECO:0000256" key="1">
    <source>
        <dbReference type="SAM" id="Phobius"/>
    </source>
</evidence>
<keyword evidence="3" id="KW-1185">Reference proteome</keyword>
<protein>
    <recommendedName>
        <fullName evidence="4">Cell wall anchor protein</fullName>
    </recommendedName>
</protein>
<dbReference type="KEGG" id="cpho:CPHO_11555"/>
<feature type="transmembrane region" description="Helical" evidence="1">
    <location>
        <begin position="20"/>
        <end position="37"/>
    </location>
</feature>
<evidence type="ECO:0008006" key="4">
    <source>
        <dbReference type="Google" id="ProtNLM"/>
    </source>
</evidence>
<proteinExistence type="predicted"/>
<organism evidence="2 3">
    <name type="scientific">Corynebacterium phocae</name>
    <dbReference type="NCBI Taxonomy" id="161895"/>
    <lineage>
        <taxon>Bacteria</taxon>
        <taxon>Bacillati</taxon>
        <taxon>Actinomycetota</taxon>
        <taxon>Actinomycetes</taxon>
        <taxon>Mycobacteriales</taxon>
        <taxon>Corynebacteriaceae</taxon>
        <taxon>Corynebacterium</taxon>
    </lineage>
</organism>